<dbReference type="Gramene" id="Kaladp0964s0026.1.v1.1">
    <property type="protein sequence ID" value="Kaladp0964s0026.1.v1.1"/>
    <property type="gene ID" value="Kaladp0964s0026.v1.1"/>
</dbReference>
<dbReference type="EnsemblPlants" id="Kaladp0964s0026.1.v1.1">
    <property type="protein sequence ID" value="Kaladp0964s0026.1.v1.1"/>
    <property type="gene ID" value="Kaladp0964s0026.v1.1"/>
</dbReference>
<dbReference type="AlphaFoldDB" id="A0A7N0VJC7"/>
<evidence type="ECO:0000256" key="1">
    <source>
        <dbReference type="SAM" id="MobiDB-lite"/>
    </source>
</evidence>
<reference evidence="2" key="1">
    <citation type="submission" date="2021-01" db="UniProtKB">
        <authorList>
            <consortium name="EnsemblPlants"/>
        </authorList>
    </citation>
    <scope>IDENTIFICATION</scope>
</reference>
<organism evidence="2 3">
    <name type="scientific">Kalanchoe fedtschenkoi</name>
    <name type="common">Lavender scallops</name>
    <name type="synonym">South American air plant</name>
    <dbReference type="NCBI Taxonomy" id="63787"/>
    <lineage>
        <taxon>Eukaryota</taxon>
        <taxon>Viridiplantae</taxon>
        <taxon>Streptophyta</taxon>
        <taxon>Embryophyta</taxon>
        <taxon>Tracheophyta</taxon>
        <taxon>Spermatophyta</taxon>
        <taxon>Magnoliopsida</taxon>
        <taxon>eudicotyledons</taxon>
        <taxon>Gunneridae</taxon>
        <taxon>Pentapetalae</taxon>
        <taxon>Saxifragales</taxon>
        <taxon>Crassulaceae</taxon>
        <taxon>Kalanchoe</taxon>
    </lineage>
</organism>
<evidence type="ECO:0000313" key="2">
    <source>
        <dbReference type="EnsemblPlants" id="Kaladp0964s0026.1.v1.1"/>
    </source>
</evidence>
<feature type="compositionally biased region" description="Basic residues" evidence="1">
    <location>
        <begin position="57"/>
        <end position="66"/>
    </location>
</feature>
<protein>
    <submittedName>
        <fullName evidence="2">Uncharacterized protein</fullName>
    </submittedName>
</protein>
<name>A0A7N0VJC7_KALFE</name>
<feature type="compositionally biased region" description="Low complexity" evidence="1">
    <location>
        <begin position="82"/>
        <end position="93"/>
    </location>
</feature>
<sequence>MGKLSTKTLPAMLECSYCSTPVRSNLDDTTILDCSFCGKVISEVDFIQEFHTLLKRKSREPRKRRRKEVECEQSCVTTAPQSDISDSDSTASSKPNNSKIATDADGTKNPKIRGSR</sequence>
<dbReference type="Proteomes" id="UP000594263">
    <property type="component" value="Unplaced"/>
</dbReference>
<proteinExistence type="predicted"/>
<keyword evidence="3" id="KW-1185">Reference proteome</keyword>
<accession>A0A7N0VJC7</accession>
<feature type="region of interest" description="Disordered" evidence="1">
    <location>
        <begin position="57"/>
        <end position="116"/>
    </location>
</feature>
<evidence type="ECO:0000313" key="3">
    <source>
        <dbReference type="Proteomes" id="UP000594263"/>
    </source>
</evidence>